<evidence type="ECO:0000256" key="1">
    <source>
        <dbReference type="ARBA" id="ARBA00004141"/>
    </source>
</evidence>
<comment type="subcellular location">
    <subcellularLocation>
        <location evidence="1">Membrane</location>
        <topology evidence="1">Multi-pass membrane protein</topology>
    </subcellularLocation>
</comment>
<dbReference type="NCBIfam" id="TIGR03462">
    <property type="entry name" value="CarR_dom_SF"/>
    <property type="match status" value="1"/>
</dbReference>
<evidence type="ECO:0000256" key="4">
    <source>
        <dbReference type="ARBA" id="ARBA00022746"/>
    </source>
</evidence>
<comment type="pathway">
    <text evidence="2">Carotenoid biosynthesis.</text>
</comment>
<name>A0ABT8GGI1_9MICO</name>
<feature type="transmembrane region" description="Helical" evidence="8">
    <location>
        <begin position="29"/>
        <end position="54"/>
    </location>
</feature>
<evidence type="ECO:0000256" key="6">
    <source>
        <dbReference type="ARBA" id="ARBA00023136"/>
    </source>
</evidence>
<dbReference type="RefSeq" id="WP_301141951.1">
    <property type="nucleotide sequence ID" value="NZ_JAUHQA010000001.1"/>
</dbReference>
<comment type="caution">
    <text evidence="9">The sequence shown here is derived from an EMBL/GenBank/DDBJ whole genome shotgun (WGS) entry which is preliminary data.</text>
</comment>
<evidence type="ECO:0000256" key="3">
    <source>
        <dbReference type="ARBA" id="ARBA00022692"/>
    </source>
</evidence>
<sequence length="113" mass="11988">MTYVVLSVVALAIIAAATLPVLKRVDRRPLLLTALVLLVLTVVFDNIIVGVGLVAYDESLISGVLMPIAPVEDLAYAIGAVMLVPALWILFGRRRDGHAGAAASDESDREPQP</sequence>
<keyword evidence="4" id="KW-0125">Carotenoid biosynthesis</keyword>
<dbReference type="InterPro" id="IPR017825">
    <property type="entry name" value="Lycopene_cyclase_dom"/>
</dbReference>
<evidence type="ECO:0000256" key="2">
    <source>
        <dbReference type="ARBA" id="ARBA00004829"/>
    </source>
</evidence>
<accession>A0ABT8GGI1</accession>
<feature type="transmembrane region" description="Helical" evidence="8">
    <location>
        <begin position="74"/>
        <end position="91"/>
    </location>
</feature>
<keyword evidence="10" id="KW-1185">Reference proteome</keyword>
<dbReference type="EMBL" id="JAUHQA010000001">
    <property type="protein sequence ID" value="MDN4480535.1"/>
    <property type="molecule type" value="Genomic_DNA"/>
</dbReference>
<evidence type="ECO:0000313" key="10">
    <source>
        <dbReference type="Proteomes" id="UP001172708"/>
    </source>
</evidence>
<reference evidence="9" key="1">
    <citation type="submission" date="2023-06" db="EMBL/GenBank/DDBJ databases">
        <title>Egi l300058.</title>
        <authorList>
            <person name="Gao L."/>
            <person name="Fang B.-Z."/>
            <person name="Li W.-J."/>
        </authorList>
    </citation>
    <scope>NUCLEOTIDE SEQUENCE</scope>
    <source>
        <strain evidence="9">EGI L300058</strain>
    </source>
</reference>
<proteinExistence type="predicted"/>
<keyword evidence="5 8" id="KW-1133">Transmembrane helix</keyword>
<feature type="transmembrane region" description="Helical" evidence="8">
    <location>
        <begin position="6"/>
        <end position="22"/>
    </location>
</feature>
<evidence type="ECO:0000256" key="5">
    <source>
        <dbReference type="ARBA" id="ARBA00022989"/>
    </source>
</evidence>
<evidence type="ECO:0000256" key="7">
    <source>
        <dbReference type="ARBA" id="ARBA00023235"/>
    </source>
</evidence>
<evidence type="ECO:0000256" key="8">
    <source>
        <dbReference type="SAM" id="Phobius"/>
    </source>
</evidence>
<keyword evidence="6 8" id="KW-0472">Membrane</keyword>
<evidence type="ECO:0000313" key="9">
    <source>
        <dbReference type="EMBL" id="MDN4480535.1"/>
    </source>
</evidence>
<organism evidence="9 10">
    <name type="scientific">Demequina muriae</name>
    <dbReference type="NCBI Taxonomy" id="3051664"/>
    <lineage>
        <taxon>Bacteria</taxon>
        <taxon>Bacillati</taxon>
        <taxon>Actinomycetota</taxon>
        <taxon>Actinomycetes</taxon>
        <taxon>Micrococcales</taxon>
        <taxon>Demequinaceae</taxon>
        <taxon>Demequina</taxon>
    </lineage>
</organism>
<dbReference type="Proteomes" id="UP001172708">
    <property type="component" value="Unassembled WGS sequence"/>
</dbReference>
<gene>
    <name evidence="9" type="ORF">QQX02_06325</name>
</gene>
<keyword evidence="7" id="KW-0413">Isomerase</keyword>
<keyword evidence="3 8" id="KW-0812">Transmembrane</keyword>
<protein>
    <submittedName>
        <fullName evidence="9">Lycopene cyclase domain-containing protein</fullName>
    </submittedName>
</protein>